<sequence length="842" mass="95620">MTTLDHPKNFASLDWTPRAVKVVSEEAWDGQTFGRISQIGPYRVTRELGQGGTGLVLLATRDDDTRKQVAIKVLKRGMDTVDILRRFYQERKILAALSHTNIAQLYDAGTTDSGLPFFVMEYVDGVPIDQYADRQGLSVGDRLKLFQKVCGAVSFAHQNLVIHRDLKPANILVTSDGEPKLLDFGISGLLDPETMTPKTATVLDERMLTLEYASPEQLRGERLGTGSDVYSLGVILYQLLTGNRPFYFPGRDPMEAESRIAKTRPLKPSDAVQRRLIIQTGKTQAKRGWRFWQRSNTARLNRGLVSDVDNIVLKTLAYEPRDRYPSVEHLTADIRRYFLGLPIHARPLSMSYRLAKFWSRNRWTFVTVGLFCGLLIGFSAFALHLARQTEEERDTAEEVVNFMVELFSINDPDLARGQTVTAKELLDKGAERIANDLKDQPRARANLLSAMGRAYAGLGLYHEAQPLLEIALEDRRKAFGLDSLELARAYYDVGNAYFDTRMYDSVLPYYTEALRIFTQRLGPDHDQVLEVRNQIGYLYQCLGNYDLAEQYYRDVYEIRSRVLGDDHPSFFHSLNALGIIYMVSNKNEEALDAFSRVLEHNRKEYGPLARNTIAVTGNLALTYYQIGQYDKAISLYRRQLEGSRKIYDNNHPYLSAALQFLGNALRANGEYEEAQQLLEESVEVLKRTMASNEPSFATANRILGRLHHDRGNWEKAENLYREALSVALNSYGEGHYLVARVQMNLGELLLDQGHPDQAEHILRQALASFQSQFSDNYFRTANTRSVLGASLAAQGRLKEAGPLLKDSYERLREVNGEGEFTRKARVRLQIFESQLEEAPNKM</sequence>
<dbReference type="PROSITE" id="PS50005">
    <property type="entry name" value="TPR"/>
    <property type="match status" value="4"/>
</dbReference>
<feature type="binding site" evidence="6">
    <location>
        <position position="72"/>
    </location>
    <ligand>
        <name>ATP</name>
        <dbReference type="ChEBI" id="CHEBI:30616"/>
    </ligand>
</feature>
<dbReference type="GO" id="GO:0005524">
    <property type="term" value="F:ATP binding"/>
    <property type="evidence" value="ECO:0007669"/>
    <property type="project" value="UniProtKB-UniRule"/>
</dbReference>
<dbReference type="Pfam" id="PF13374">
    <property type="entry name" value="TPR_10"/>
    <property type="match status" value="1"/>
</dbReference>
<evidence type="ECO:0000313" key="9">
    <source>
        <dbReference type="EMBL" id="QTD49197.1"/>
    </source>
</evidence>
<feature type="repeat" description="TPR" evidence="5">
    <location>
        <begin position="697"/>
        <end position="730"/>
    </location>
</feature>
<dbReference type="RefSeq" id="WP_237378839.1">
    <property type="nucleotide sequence ID" value="NZ_CP071793.1"/>
</dbReference>
<evidence type="ECO:0000256" key="1">
    <source>
        <dbReference type="ARBA" id="ARBA00022737"/>
    </source>
</evidence>
<evidence type="ECO:0000256" key="2">
    <source>
        <dbReference type="ARBA" id="ARBA00022741"/>
    </source>
</evidence>
<dbReference type="PROSITE" id="PS00107">
    <property type="entry name" value="PROTEIN_KINASE_ATP"/>
    <property type="match status" value="1"/>
</dbReference>
<keyword evidence="9" id="KW-0723">Serine/threonine-protein kinase</keyword>
<keyword evidence="7" id="KW-0812">Transmembrane</keyword>
<keyword evidence="7" id="KW-0472">Membrane</keyword>
<gene>
    <name evidence="9" type="ORF">J3U87_26730</name>
</gene>
<dbReference type="PANTHER" id="PTHR45641">
    <property type="entry name" value="TETRATRICOPEPTIDE REPEAT PROTEIN (AFU_ORTHOLOGUE AFUA_6G03870)"/>
    <property type="match status" value="1"/>
</dbReference>
<dbReference type="CDD" id="cd14014">
    <property type="entry name" value="STKc_PknB_like"/>
    <property type="match status" value="1"/>
</dbReference>
<dbReference type="InterPro" id="IPR008271">
    <property type="entry name" value="Ser/Thr_kinase_AS"/>
</dbReference>
<evidence type="ECO:0000256" key="6">
    <source>
        <dbReference type="PROSITE-ProRule" id="PRU10141"/>
    </source>
</evidence>
<feature type="transmembrane region" description="Helical" evidence="7">
    <location>
        <begin position="363"/>
        <end position="386"/>
    </location>
</feature>
<feature type="repeat" description="TPR" evidence="5">
    <location>
        <begin position="655"/>
        <end position="688"/>
    </location>
</feature>
<dbReference type="InterPro" id="IPR000719">
    <property type="entry name" value="Prot_kinase_dom"/>
</dbReference>
<dbReference type="Gene3D" id="1.10.510.10">
    <property type="entry name" value="Transferase(Phosphotransferase) domain 1"/>
    <property type="match status" value="1"/>
</dbReference>
<keyword evidence="1" id="KW-0677">Repeat</keyword>
<dbReference type="Pfam" id="PF13424">
    <property type="entry name" value="TPR_12"/>
    <property type="match status" value="4"/>
</dbReference>
<evidence type="ECO:0000256" key="4">
    <source>
        <dbReference type="ARBA" id="ARBA00022840"/>
    </source>
</evidence>
<feature type="repeat" description="TPR" evidence="5">
    <location>
        <begin position="571"/>
        <end position="604"/>
    </location>
</feature>
<protein>
    <submittedName>
        <fullName evidence="9">Serine/threonine protein kinase</fullName>
    </submittedName>
</protein>
<evidence type="ECO:0000259" key="8">
    <source>
        <dbReference type="PROSITE" id="PS50011"/>
    </source>
</evidence>
<keyword evidence="3 5" id="KW-0802">TPR repeat</keyword>
<feature type="domain" description="Protein kinase" evidence="8">
    <location>
        <begin position="42"/>
        <end position="338"/>
    </location>
</feature>
<accession>A0A8A4TI76</accession>
<reference evidence="9" key="1">
    <citation type="submission" date="2021-03" db="EMBL/GenBank/DDBJ databases">
        <title>Acanthopleuribacteraceae sp. M133.</title>
        <authorList>
            <person name="Wang G."/>
        </authorList>
    </citation>
    <scope>NUCLEOTIDE SEQUENCE</scope>
    <source>
        <strain evidence="9">M133</strain>
    </source>
</reference>
<name>A0A8A4TI76_SULCO</name>
<dbReference type="SUPFAM" id="SSF48452">
    <property type="entry name" value="TPR-like"/>
    <property type="match status" value="1"/>
</dbReference>
<dbReference type="SUPFAM" id="SSF56112">
    <property type="entry name" value="Protein kinase-like (PK-like)"/>
    <property type="match status" value="1"/>
</dbReference>
<dbReference type="InterPro" id="IPR019734">
    <property type="entry name" value="TPR_rpt"/>
</dbReference>
<dbReference type="KEGG" id="scor:J3U87_26730"/>
<feature type="repeat" description="TPR" evidence="5">
    <location>
        <begin position="487"/>
        <end position="520"/>
    </location>
</feature>
<dbReference type="Gene3D" id="1.25.40.10">
    <property type="entry name" value="Tetratricopeptide repeat domain"/>
    <property type="match status" value="2"/>
</dbReference>
<keyword evidence="7" id="KW-1133">Transmembrane helix</keyword>
<dbReference type="AlphaFoldDB" id="A0A8A4TI76"/>
<evidence type="ECO:0000256" key="7">
    <source>
        <dbReference type="SAM" id="Phobius"/>
    </source>
</evidence>
<evidence type="ECO:0000256" key="3">
    <source>
        <dbReference type="ARBA" id="ARBA00022803"/>
    </source>
</evidence>
<proteinExistence type="predicted"/>
<dbReference type="PROSITE" id="PS00108">
    <property type="entry name" value="PROTEIN_KINASE_ST"/>
    <property type="match status" value="1"/>
</dbReference>
<evidence type="ECO:0000256" key="5">
    <source>
        <dbReference type="PROSITE-ProRule" id="PRU00339"/>
    </source>
</evidence>
<dbReference type="PANTHER" id="PTHR45641:SF19">
    <property type="entry name" value="NEPHROCYSTIN-3"/>
    <property type="match status" value="1"/>
</dbReference>
<organism evidence="9 10">
    <name type="scientific">Sulfidibacter corallicola</name>
    <dbReference type="NCBI Taxonomy" id="2818388"/>
    <lineage>
        <taxon>Bacteria</taxon>
        <taxon>Pseudomonadati</taxon>
        <taxon>Acidobacteriota</taxon>
        <taxon>Holophagae</taxon>
        <taxon>Acanthopleuribacterales</taxon>
        <taxon>Acanthopleuribacteraceae</taxon>
        <taxon>Sulfidibacter</taxon>
    </lineage>
</organism>
<dbReference type="EMBL" id="CP071793">
    <property type="protein sequence ID" value="QTD49197.1"/>
    <property type="molecule type" value="Genomic_DNA"/>
</dbReference>
<dbReference type="Pfam" id="PF00069">
    <property type="entry name" value="Pkinase"/>
    <property type="match status" value="1"/>
</dbReference>
<keyword evidence="2 6" id="KW-0547">Nucleotide-binding</keyword>
<evidence type="ECO:0000313" key="10">
    <source>
        <dbReference type="Proteomes" id="UP000663929"/>
    </source>
</evidence>
<dbReference type="Proteomes" id="UP000663929">
    <property type="component" value="Chromosome"/>
</dbReference>
<keyword evidence="9" id="KW-0418">Kinase</keyword>
<dbReference type="SMART" id="SM00220">
    <property type="entry name" value="S_TKc"/>
    <property type="match status" value="1"/>
</dbReference>
<keyword evidence="10" id="KW-1185">Reference proteome</keyword>
<keyword evidence="4 6" id="KW-0067">ATP-binding</keyword>
<keyword evidence="9" id="KW-0808">Transferase</keyword>
<dbReference type="InterPro" id="IPR011990">
    <property type="entry name" value="TPR-like_helical_dom_sf"/>
</dbReference>
<dbReference type="GO" id="GO:0004674">
    <property type="term" value="F:protein serine/threonine kinase activity"/>
    <property type="evidence" value="ECO:0007669"/>
    <property type="project" value="UniProtKB-KW"/>
</dbReference>
<dbReference type="InterPro" id="IPR017441">
    <property type="entry name" value="Protein_kinase_ATP_BS"/>
</dbReference>
<dbReference type="InterPro" id="IPR011009">
    <property type="entry name" value="Kinase-like_dom_sf"/>
</dbReference>
<dbReference type="SMART" id="SM00028">
    <property type="entry name" value="TPR"/>
    <property type="match status" value="8"/>
</dbReference>
<dbReference type="PROSITE" id="PS50011">
    <property type="entry name" value="PROTEIN_KINASE_DOM"/>
    <property type="match status" value="1"/>
</dbReference>